<dbReference type="InterPro" id="IPR051790">
    <property type="entry name" value="Cytochrome_c-biogenesis_DsbD"/>
</dbReference>
<feature type="transmembrane region" description="Helical" evidence="6">
    <location>
        <begin position="84"/>
        <end position="107"/>
    </location>
</feature>
<feature type="transmembrane region" description="Helical" evidence="6">
    <location>
        <begin position="50"/>
        <end position="72"/>
    </location>
</feature>
<comment type="similarity">
    <text evidence="2">Belongs to the DsbD family.</text>
</comment>
<proteinExistence type="inferred from homology"/>
<evidence type="ECO:0000256" key="4">
    <source>
        <dbReference type="ARBA" id="ARBA00022989"/>
    </source>
</evidence>
<evidence type="ECO:0000313" key="9">
    <source>
        <dbReference type="Proteomes" id="UP000322139"/>
    </source>
</evidence>
<evidence type="ECO:0000256" key="2">
    <source>
        <dbReference type="ARBA" id="ARBA00006143"/>
    </source>
</evidence>
<evidence type="ECO:0000256" key="6">
    <source>
        <dbReference type="SAM" id="Phobius"/>
    </source>
</evidence>
<accession>A0A5D4R2R7</accession>
<dbReference type="GO" id="GO:0016020">
    <property type="term" value="C:membrane"/>
    <property type="evidence" value="ECO:0007669"/>
    <property type="project" value="UniProtKB-SubCell"/>
</dbReference>
<keyword evidence="3 6" id="KW-0812">Transmembrane</keyword>
<evidence type="ECO:0000259" key="7">
    <source>
        <dbReference type="Pfam" id="PF02683"/>
    </source>
</evidence>
<evidence type="ECO:0000256" key="5">
    <source>
        <dbReference type="ARBA" id="ARBA00023136"/>
    </source>
</evidence>
<feature type="transmembrane region" description="Helical" evidence="6">
    <location>
        <begin position="199"/>
        <end position="218"/>
    </location>
</feature>
<dbReference type="GO" id="GO:0017004">
    <property type="term" value="P:cytochrome complex assembly"/>
    <property type="evidence" value="ECO:0007669"/>
    <property type="project" value="InterPro"/>
</dbReference>
<dbReference type="Proteomes" id="UP000322139">
    <property type="component" value="Unassembled WGS sequence"/>
</dbReference>
<name>A0A5D4R2R7_9BACI</name>
<evidence type="ECO:0000313" key="8">
    <source>
        <dbReference type="EMBL" id="TYS45663.1"/>
    </source>
</evidence>
<sequence length="237" mass="25683">MADIGIWFALTAGILSFFSPCVFPLLPAYVTHLTGGTIENAKMQVERSKLFVRSFGFIMGFSLIFITLGASASLLGQVLADYRIYVMQAAGLLIIIFGLQMAGIINIKLLMKEKKVQADRKPKGLFSSILLGMAFASGWSPCVGLALSSILLLASSHDTLIQGVYLLTAYSIGMAVPFLLISIVVSYSLKSIRKINKHLSKLAVINGGIMIALGLFILTGQMQKISAWLSAYSLFEF</sequence>
<dbReference type="RefSeq" id="WP_148976204.1">
    <property type="nucleotide sequence ID" value="NZ_JBNIKU010000010.1"/>
</dbReference>
<protein>
    <submittedName>
        <fullName evidence="8">Cytochrome c biogenesis protein CcdA</fullName>
    </submittedName>
</protein>
<dbReference type="PANTHER" id="PTHR31272:SF4">
    <property type="entry name" value="CYTOCHROME C-TYPE BIOGENESIS PROTEIN HI_1454-RELATED"/>
    <property type="match status" value="1"/>
</dbReference>
<dbReference type="InterPro" id="IPR003834">
    <property type="entry name" value="Cyt_c_assmbl_TM_dom"/>
</dbReference>
<feature type="transmembrane region" description="Helical" evidence="6">
    <location>
        <begin position="164"/>
        <end position="187"/>
    </location>
</feature>
<feature type="transmembrane region" description="Helical" evidence="6">
    <location>
        <begin position="128"/>
        <end position="152"/>
    </location>
</feature>
<dbReference type="EMBL" id="VTER01000010">
    <property type="protein sequence ID" value="TYS45663.1"/>
    <property type="molecule type" value="Genomic_DNA"/>
</dbReference>
<gene>
    <name evidence="8" type="ORF">FZD51_19005</name>
</gene>
<feature type="transmembrane region" description="Helical" evidence="6">
    <location>
        <begin position="6"/>
        <end position="30"/>
    </location>
</feature>
<reference evidence="8 9" key="1">
    <citation type="submission" date="2019-08" db="EMBL/GenBank/DDBJ databases">
        <title>Bacillus genomes from the desert of Cuatro Cienegas, Coahuila.</title>
        <authorList>
            <person name="Olmedo-Alvarez G."/>
        </authorList>
    </citation>
    <scope>NUCLEOTIDE SEQUENCE [LARGE SCALE GENOMIC DNA]</scope>
    <source>
        <strain evidence="8 9">CH446_14T</strain>
    </source>
</reference>
<evidence type="ECO:0000256" key="3">
    <source>
        <dbReference type="ARBA" id="ARBA00022692"/>
    </source>
</evidence>
<comment type="subcellular location">
    <subcellularLocation>
        <location evidence="1">Membrane</location>
        <topology evidence="1">Multi-pass membrane protein</topology>
    </subcellularLocation>
</comment>
<dbReference type="Pfam" id="PF02683">
    <property type="entry name" value="DsbD_TM"/>
    <property type="match status" value="1"/>
</dbReference>
<dbReference type="AlphaFoldDB" id="A0A5D4R2R7"/>
<keyword evidence="5 6" id="KW-0472">Membrane</keyword>
<feature type="domain" description="Cytochrome C biogenesis protein transmembrane" evidence="7">
    <location>
        <begin position="8"/>
        <end position="218"/>
    </location>
</feature>
<organism evidence="8 9">
    <name type="scientific">Bacillus infantis</name>
    <dbReference type="NCBI Taxonomy" id="324767"/>
    <lineage>
        <taxon>Bacteria</taxon>
        <taxon>Bacillati</taxon>
        <taxon>Bacillota</taxon>
        <taxon>Bacilli</taxon>
        <taxon>Bacillales</taxon>
        <taxon>Bacillaceae</taxon>
        <taxon>Bacillus</taxon>
    </lineage>
</organism>
<evidence type="ECO:0000256" key="1">
    <source>
        <dbReference type="ARBA" id="ARBA00004141"/>
    </source>
</evidence>
<keyword evidence="4 6" id="KW-1133">Transmembrane helix</keyword>
<dbReference type="PANTHER" id="PTHR31272">
    <property type="entry name" value="CYTOCHROME C-TYPE BIOGENESIS PROTEIN HI_1454-RELATED"/>
    <property type="match status" value="1"/>
</dbReference>
<comment type="caution">
    <text evidence="8">The sequence shown here is derived from an EMBL/GenBank/DDBJ whole genome shotgun (WGS) entry which is preliminary data.</text>
</comment>